<dbReference type="InterPro" id="IPR010448">
    <property type="entry name" value="Torsin"/>
</dbReference>
<evidence type="ECO:0000256" key="7">
    <source>
        <dbReference type="ARBA" id="ARBA00022824"/>
    </source>
</evidence>
<evidence type="ECO:0000256" key="11">
    <source>
        <dbReference type="ARBA" id="ARBA00082832"/>
    </source>
</evidence>
<organism evidence="14 15">
    <name type="scientific">Eublepharis macularius</name>
    <name type="common">Leopard gecko</name>
    <name type="synonym">Cyrtodactylus macularius</name>
    <dbReference type="NCBI Taxonomy" id="481883"/>
    <lineage>
        <taxon>Eukaryota</taxon>
        <taxon>Metazoa</taxon>
        <taxon>Chordata</taxon>
        <taxon>Craniata</taxon>
        <taxon>Vertebrata</taxon>
        <taxon>Euteleostomi</taxon>
        <taxon>Lepidosauria</taxon>
        <taxon>Squamata</taxon>
        <taxon>Bifurcata</taxon>
        <taxon>Gekkota</taxon>
        <taxon>Eublepharidae</taxon>
        <taxon>Eublepharinae</taxon>
        <taxon>Eublepharis</taxon>
    </lineage>
</organism>
<dbReference type="GO" id="GO:0005524">
    <property type="term" value="F:ATP binding"/>
    <property type="evidence" value="ECO:0007669"/>
    <property type="project" value="UniProtKB-KW"/>
</dbReference>
<keyword evidence="9" id="KW-0325">Glycoprotein</keyword>
<protein>
    <recommendedName>
        <fullName evidence="10">Torsin-3A</fullName>
    </recommendedName>
    <alternativeName>
        <fullName evidence="11">Torsin family 3 member A</fullName>
    </alternativeName>
</protein>
<dbReference type="Pfam" id="PF21376">
    <property type="entry name" value="TOR1A_C"/>
    <property type="match status" value="1"/>
</dbReference>
<dbReference type="AlphaFoldDB" id="A0AA97L2Q7"/>
<accession>A0AA97L2Q7</accession>
<dbReference type="InterPro" id="IPR027417">
    <property type="entry name" value="P-loop_NTPase"/>
</dbReference>
<dbReference type="RefSeq" id="XP_054837887.1">
    <property type="nucleotide sequence ID" value="XM_054981912.1"/>
</dbReference>
<keyword evidence="6" id="KW-0547">Nucleotide-binding</keyword>
<dbReference type="SUPFAM" id="SSF52540">
    <property type="entry name" value="P-loop containing nucleoside triphosphate hydrolases"/>
    <property type="match status" value="1"/>
</dbReference>
<evidence type="ECO:0000256" key="10">
    <source>
        <dbReference type="ARBA" id="ARBA00067179"/>
    </source>
</evidence>
<keyword evidence="8" id="KW-0067">ATP-binding</keyword>
<dbReference type="PRINTS" id="PR00300">
    <property type="entry name" value="CLPPROTEASEA"/>
</dbReference>
<evidence type="ECO:0000256" key="1">
    <source>
        <dbReference type="ARBA" id="ARBA00004319"/>
    </source>
</evidence>
<keyword evidence="4" id="KW-0963">Cytoplasm</keyword>
<comment type="similarity">
    <text evidence="3">Belongs to the ClpA/ClpB family. Torsin subfamily.</text>
</comment>
<dbReference type="GO" id="GO:0005635">
    <property type="term" value="C:nuclear envelope"/>
    <property type="evidence" value="ECO:0007669"/>
    <property type="project" value="TreeGrafter"/>
</dbReference>
<evidence type="ECO:0000256" key="3">
    <source>
        <dbReference type="ARBA" id="ARBA00006235"/>
    </source>
</evidence>
<dbReference type="FunFam" id="3.40.50.300:FF:001211">
    <property type="entry name" value="Torsin family 3 member A"/>
    <property type="match status" value="1"/>
</dbReference>
<evidence type="ECO:0000256" key="9">
    <source>
        <dbReference type="ARBA" id="ARBA00023180"/>
    </source>
</evidence>
<dbReference type="KEGG" id="emc:129331380"/>
<dbReference type="GO" id="GO:0005788">
    <property type="term" value="C:endoplasmic reticulum lumen"/>
    <property type="evidence" value="ECO:0007669"/>
    <property type="project" value="UniProtKB-SubCell"/>
</dbReference>
<proteinExistence type="inferred from homology"/>
<evidence type="ECO:0000259" key="13">
    <source>
        <dbReference type="Pfam" id="PF21376"/>
    </source>
</evidence>
<evidence type="ECO:0000256" key="2">
    <source>
        <dbReference type="ARBA" id="ARBA00004496"/>
    </source>
</evidence>
<sequence>MVCWRRAAVVWLCCCLCLLWLGAQAAAGQARPWERGGGAAGSALLGNRRFEGLQKHLGTVSALSRRYWRLLACRLWQEECDGSEEEEEEGDEEEGVVAIEEEEGKGKTDLGKQGWHMPMVSEILSSWYCSFGKCCVTGDCRVTNNITGLEQDLNRRLHGQHLAKDVVLKAVQGFLETPQPEKALALSFHGWSGTGKNFVARIIAEHLYQDGLKSECVKVFISLFHFPHPKYVDLYKAQLAKQISETVQLCHQSLFIFDEVEKLHDGLLDAIKPYMDHYDSVDTVDYRRSIFLFLSNTGGNIINEVALDFWRSGHAREEITLEYLERYLRTELLDSTDEGSAHNSLLEENLIDFLVPFLPLEFRHVKLCARDAFLARGLQVTEEALDEVAGMMVFVPKEEKLFSAQGCKSVSQRINYFLP</sequence>
<evidence type="ECO:0000313" key="15">
    <source>
        <dbReference type="RefSeq" id="XP_054837887.1"/>
    </source>
</evidence>
<evidence type="ECO:0000313" key="14">
    <source>
        <dbReference type="Proteomes" id="UP001190640"/>
    </source>
</evidence>
<dbReference type="InterPro" id="IPR049337">
    <property type="entry name" value="TOR1A_C"/>
</dbReference>
<dbReference type="CTD" id="64222"/>
<dbReference type="InterPro" id="IPR001270">
    <property type="entry name" value="ClpA/B"/>
</dbReference>
<reference evidence="15" key="1">
    <citation type="submission" date="2025-08" db="UniProtKB">
        <authorList>
            <consortium name="RefSeq"/>
        </authorList>
    </citation>
    <scope>IDENTIFICATION</scope>
    <source>
        <tissue evidence="15">Blood</tissue>
    </source>
</reference>
<feature type="chain" id="PRO_5041708741" description="Torsin-3A" evidence="12">
    <location>
        <begin position="31"/>
        <end position="419"/>
    </location>
</feature>
<evidence type="ECO:0000256" key="6">
    <source>
        <dbReference type="ARBA" id="ARBA00022741"/>
    </source>
</evidence>
<dbReference type="GeneID" id="129331380"/>
<dbReference type="Gene3D" id="3.40.50.300">
    <property type="entry name" value="P-loop containing nucleotide triphosphate hydrolases"/>
    <property type="match status" value="1"/>
</dbReference>
<feature type="signal peptide" evidence="12">
    <location>
        <begin position="1"/>
        <end position="30"/>
    </location>
</feature>
<evidence type="ECO:0000256" key="8">
    <source>
        <dbReference type="ARBA" id="ARBA00022840"/>
    </source>
</evidence>
<keyword evidence="5 12" id="KW-0732">Signal</keyword>
<keyword evidence="14" id="KW-1185">Reference proteome</keyword>
<keyword evidence="7" id="KW-0256">Endoplasmic reticulum</keyword>
<dbReference type="Pfam" id="PF06309">
    <property type="entry name" value="Torsin"/>
    <property type="match status" value="1"/>
</dbReference>
<dbReference type="PANTHER" id="PTHR10760">
    <property type="entry name" value="TORSIN"/>
    <property type="match status" value="1"/>
</dbReference>
<feature type="domain" description="Torsin-1A C-terminal" evidence="13">
    <location>
        <begin position="360"/>
        <end position="417"/>
    </location>
</feature>
<name>A0AA97L2Q7_EUBMA</name>
<dbReference type="Proteomes" id="UP001190640">
    <property type="component" value="Chromosome 5"/>
</dbReference>
<comment type="subcellular location">
    <subcellularLocation>
        <location evidence="2">Cytoplasm</location>
    </subcellularLocation>
    <subcellularLocation>
        <location evidence="1">Endoplasmic reticulum lumen</location>
    </subcellularLocation>
</comment>
<dbReference type="GO" id="GO:0016887">
    <property type="term" value="F:ATP hydrolysis activity"/>
    <property type="evidence" value="ECO:0007669"/>
    <property type="project" value="InterPro"/>
</dbReference>
<evidence type="ECO:0000256" key="5">
    <source>
        <dbReference type="ARBA" id="ARBA00022729"/>
    </source>
</evidence>
<evidence type="ECO:0000256" key="12">
    <source>
        <dbReference type="SAM" id="SignalP"/>
    </source>
</evidence>
<dbReference type="PANTHER" id="PTHR10760:SF3">
    <property type="entry name" value="TORSIN-3A"/>
    <property type="match status" value="1"/>
</dbReference>
<gene>
    <name evidence="15" type="primary">TOR3A</name>
</gene>
<evidence type="ECO:0000256" key="4">
    <source>
        <dbReference type="ARBA" id="ARBA00022490"/>
    </source>
</evidence>